<name>A0A1G2L595_9BACT</name>
<evidence type="ECO:0000256" key="5">
    <source>
        <dbReference type="ARBA" id="ARBA00022694"/>
    </source>
</evidence>
<dbReference type="Gene3D" id="3.40.50.300">
    <property type="entry name" value="P-loop containing nucleotide triphosphate hydrolases"/>
    <property type="match status" value="1"/>
</dbReference>
<evidence type="ECO:0000256" key="12">
    <source>
        <dbReference type="RuleBase" id="RU003784"/>
    </source>
</evidence>
<dbReference type="Gene3D" id="1.10.20.140">
    <property type="match status" value="1"/>
</dbReference>
<dbReference type="EMBL" id="MHQO01000022">
    <property type="protein sequence ID" value="OHA06835.1"/>
    <property type="molecule type" value="Genomic_DNA"/>
</dbReference>
<proteinExistence type="inferred from homology"/>
<evidence type="ECO:0000256" key="2">
    <source>
        <dbReference type="ARBA" id="ARBA00003213"/>
    </source>
</evidence>
<evidence type="ECO:0000256" key="6">
    <source>
        <dbReference type="ARBA" id="ARBA00022741"/>
    </source>
</evidence>
<dbReference type="Pfam" id="PF01715">
    <property type="entry name" value="IPPT"/>
    <property type="match status" value="1"/>
</dbReference>
<dbReference type="SUPFAM" id="SSF52540">
    <property type="entry name" value="P-loop containing nucleoside triphosphate hydrolases"/>
    <property type="match status" value="2"/>
</dbReference>
<comment type="similarity">
    <text evidence="3 10 13">Belongs to the IPP transferase family.</text>
</comment>
<evidence type="ECO:0000256" key="10">
    <source>
        <dbReference type="HAMAP-Rule" id="MF_00185"/>
    </source>
</evidence>
<evidence type="ECO:0000256" key="8">
    <source>
        <dbReference type="ARBA" id="ARBA00022842"/>
    </source>
</evidence>
<keyword evidence="4 10" id="KW-0808">Transferase</keyword>
<feature type="site" description="Interaction with substrate tRNA" evidence="10">
    <location>
        <position position="140"/>
    </location>
</feature>
<comment type="caution">
    <text evidence="14">The sequence shown here is derived from an EMBL/GenBank/DDBJ whole genome shotgun (WGS) entry which is preliminary data.</text>
</comment>
<dbReference type="GO" id="GO:0052381">
    <property type="term" value="F:tRNA dimethylallyltransferase activity"/>
    <property type="evidence" value="ECO:0007669"/>
    <property type="project" value="UniProtKB-UniRule"/>
</dbReference>
<sequence length="328" mass="37482">MLSKKIIAVVGPTASGKSDLAVAIAKRFSGEIISADSRQVYRGMDIGTGKVAGEWRMQNKNDSRSPKRFIYKNIPHHCIDIASPKRIYTVADFKKCAISAMNDITNRKKVTILCGGTGFYIDAVLYNIPIPDIPPDKKLRYALSKKTSGELFAMLKKLDPGRAGTIDRKNPRRLVRAIEISRAIGTPAYQLVRTGRIRPQTGHLEPLLIGIRIPKKELYKKIDIRLEKRIRQGMIREVKKLLEKGASFKRLYALGLEYRFVSLYLAGKLTKREMTEQLKNAIHRYAKRQMAWFKRNKNIHWVSPGNGTERLVIGRVRRFLKIRLKKII</sequence>
<evidence type="ECO:0000256" key="7">
    <source>
        <dbReference type="ARBA" id="ARBA00022840"/>
    </source>
</evidence>
<keyword evidence="6 10" id="KW-0547">Nucleotide-binding</keyword>
<organism evidence="14 15">
    <name type="scientific">Candidatus Sungbacteria bacterium RIFCSPLOWO2_01_FULL_47_10</name>
    <dbReference type="NCBI Taxonomy" id="1802276"/>
    <lineage>
        <taxon>Bacteria</taxon>
        <taxon>Candidatus Sungiibacteriota</taxon>
    </lineage>
</organism>
<evidence type="ECO:0000256" key="3">
    <source>
        <dbReference type="ARBA" id="ARBA00005842"/>
    </source>
</evidence>
<feature type="binding site" evidence="10">
    <location>
        <begin position="11"/>
        <end position="18"/>
    </location>
    <ligand>
        <name>ATP</name>
        <dbReference type="ChEBI" id="CHEBI:30616"/>
    </ligand>
</feature>
<feature type="region of interest" description="Interaction with substrate tRNA" evidence="10">
    <location>
        <begin position="36"/>
        <end position="39"/>
    </location>
</feature>
<dbReference type="EC" id="2.5.1.75" evidence="10"/>
<dbReference type="NCBIfam" id="TIGR00174">
    <property type="entry name" value="miaA"/>
    <property type="match status" value="1"/>
</dbReference>
<evidence type="ECO:0000256" key="11">
    <source>
        <dbReference type="RuleBase" id="RU003783"/>
    </source>
</evidence>
<comment type="catalytic activity">
    <reaction evidence="9 10 11">
        <text>adenosine(37) in tRNA + dimethylallyl diphosphate = N(6)-dimethylallyladenosine(37) in tRNA + diphosphate</text>
        <dbReference type="Rhea" id="RHEA:26482"/>
        <dbReference type="Rhea" id="RHEA-COMP:10162"/>
        <dbReference type="Rhea" id="RHEA-COMP:10375"/>
        <dbReference type="ChEBI" id="CHEBI:33019"/>
        <dbReference type="ChEBI" id="CHEBI:57623"/>
        <dbReference type="ChEBI" id="CHEBI:74411"/>
        <dbReference type="ChEBI" id="CHEBI:74415"/>
        <dbReference type="EC" id="2.5.1.75"/>
    </reaction>
</comment>
<accession>A0A1G2L595</accession>
<comment type="cofactor">
    <cofactor evidence="1 10">
        <name>Mg(2+)</name>
        <dbReference type="ChEBI" id="CHEBI:18420"/>
    </cofactor>
</comment>
<evidence type="ECO:0000256" key="13">
    <source>
        <dbReference type="RuleBase" id="RU003785"/>
    </source>
</evidence>
<dbReference type="PANTHER" id="PTHR11088">
    <property type="entry name" value="TRNA DIMETHYLALLYLTRANSFERASE"/>
    <property type="match status" value="1"/>
</dbReference>
<dbReference type="GO" id="GO:0005524">
    <property type="term" value="F:ATP binding"/>
    <property type="evidence" value="ECO:0007669"/>
    <property type="project" value="UniProtKB-UniRule"/>
</dbReference>
<comment type="function">
    <text evidence="2 10 12">Catalyzes the transfer of a dimethylallyl group onto the adenine at position 37 in tRNAs that read codons beginning with uridine, leading to the formation of N6-(dimethylallyl)adenosine (i(6)A).</text>
</comment>
<feature type="binding site" evidence="10">
    <location>
        <begin position="13"/>
        <end position="18"/>
    </location>
    <ligand>
        <name>substrate</name>
    </ligand>
</feature>
<comment type="caution">
    <text evidence="10">Lacks conserved residue(s) required for the propagation of feature annotation.</text>
</comment>
<evidence type="ECO:0000256" key="4">
    <source>
        <dbReference type="ARBA" id="ARBA00022679"/>
    </source>
</evidence>
<keyword evidence="7 10" id="KW-0067">ATP-binding</keyword>
<protein>
    <recommendedName>
        <fullName evidence="10">tRNA dimethylallyltransferase</fullName>
        <ecNumber evidence="10">2.5.1.75</ecNumber>
    </recommendedName>
    <alternativeName>
        <fullName evidence="10">Dimethylallyl diphosphate:tRNA dimethylallyltransferase</fullName>
        <shortName evidence="10">DMAPP:tRNA dimethylallyltransferase</shortName>
        <shortName evidence="10">DMATase</shortName>
    </alternativeName>
    <alternativeName>
        <fullName evidence="10">Isopentenyl-diphosphate:tRNA isopentenyltransferase</fullName>
        <shortName evidence="10">IPP transferase</shortName>
        <shortName evidence="10">IPPT</shortName>
        <shortName evidence="10">IPTase</shortName>
    </alternativeName>
</protein>
<dbReference type="AlphaFoldDB" id="A0A1G2L595"/>
<keyword evidence="8 10" id="KW-0460">Magnesium</keyword>
<evidence type="ECO:0000313" key="15">
    <source>
        <dbReference type="Proteomes" id="UP000177982"/>
    </source>
</evidence>
<dbReference type="InterPro" id="IPR027417">
    <property type="entry name" value="P-loop_NTPase"/>
</dbReference>
<evidence type="ECO:0000256" key="9">
    <source>
        <dbReference type="ARBA" id="ARBA00049563"/>
    </source>
</evidence>
<gene>
    <name evidence="10" type="primary">miaA</name>
    <name evidence="14" type="ORF">A2934_00520</name>
</gene>
<keyword evidence="5 10" id="KW-0819">tRNA processing</keyword>
<evidence type="ECO:0000313" key="14">
    <source>
        <dbReference type="EMBL" id="OHA06835.1"/>
    </source>
</evidence>
<dbReference type="HAMAP" id="MF_00185">
    <property type="entry name" value="IPP_trans"/>
    <property type="match status" value="1"/>
</dbReference>
<dbReference type="Proteomes" id="UP000177982">
    <property type="component" value="Unassembled WGS sequence"/>
</dbReference>
<dbReference type="InterPro" id="IPR039657">
    <property type="entry name" value="Dimethylallyltransferase"/>
</dbReference>
<comment type="subunit">
    <text evidence="10">Monomer.</text>
</comment>
<evidence type="ECO:0000256" key="1">
    <source>
        <dbReference type="ARBA" id="ARBA00001946"/>
    </source>
</evidence>
<feature type="site" description="Interaction with substrate tRNA" evidence="10">
    <location>
        <position position="117"/>
    </location>
</feature>
<dbReference type="GO" id="GO:0006400">
    <property type="term" value="P:tRNA modification"/>
    <property type="evidence" value="ECO:0007669"/>
    <property type="project" value="TreeGrafter"/>
</dbReference>
<dbReference type="InterPro" id="IPR018022">
    <property type="entry name" value="IPT"/>
</dbReference>
<reference evidence="14 15" key="1">
    <citation type="journal article" date="2016" name="Nat. Commun.">
        <title>Thousands of microbial genomes shed light on interconnected biogeochemical processes in an aquifer system.</title>
        <authorList>
            <person name="Anantharaman K."/>
            <person name="Brown C.T."/>
            <person name="Hug L.A."/>
            <person name="Sharon I."/>
            <person name="Castelle C.J."/>
            <person name="Probst A.J."/>
            <person name="Thomas B.C."/>
            <person name="Singh A."/>
            <person name="Wilkins M.J."/>
            <person name="Karaoz U."/>
            <person name="Brodie E.L."/>
            <person name="Williams K.H."/>
            <person name="Hubbard S.S."/>
            <person name="Banfield J.F."/>
        </authorList>
    </citation>
    <scope>NUCLEOTIDE SEQUENCE [LARGE SCALE GENOMIC DNA]</scope>
</reference>
<dbReference type="PANTHER" id="PTHR11088:SF60">
    <property type="entry name" value="TRNA DIMETHYLALLYLTRANSFERASE"/>
    <property type="match status" value="1"/>
</dbReference>